<evidence type="ECO:0000256" key="1">
    <source>
        <dbReference type="SAM" id="Phobius"/>
    </source>
</evidence>
<keyword evidence="1" id="KW-1133">Transmembrane helix</keyword>
<reference evidence="2 3" key="1">
    <citation type="submission" date="2019-01" db="EMBL/GenBank/DDBJ databases">
        <authorList>
            <consortium name="Pathogen Informatics"/>
        </authorList>
    </citation>
    <scope>NUCLEOTIDE SEQUENCE [LARGE SCALE GENOMIC DNA]</scope>
    <source>
        <strain evidence="2 3">NCTC10172</strain>
    </source>
</reference>
<accession>A0A449BJG2</accession>
<dbReference type="EMBL" id="LR215050">
    <property type="protein sequence ID" value="VEU82604.1"/>
    <property type="molecule type" value="Genomic_DNA"/>
</dbReference>
<feature type="transmembrane region" description="Helical" evidence="1">
    <location>
        <begin position="202"/>
        <end position="225"/>
    </location>
</feature>
<dbReference type="KEGG" id="ahk:NCTC10172_00622"/>
<protein>
    <submittedName>
        <fullName evidence="2">Protein of uncharacterized function (DUF3816)</fullName>
    </submittedName>
</protein>
<organism evidence="2 3">
    <name type="scientific">Acholeplasma hippikon</name>
    <dbReference type="NCBI Taxonomy" id="264636"/>
    <lineage>
        <taxon>Bacteria</taxon>
        <taxon>Bacillati</taxon>
        <taxon>Mycoplasmatota</taxon>
        <taxon>Mollicutes</taxon>
        <taxon>Acholeplasmatales</taxon>
        <taxon>Acholeplasmataceae</taxon>
        <taxon>Acholeplasma</taxon>
    </lineage>
</organism>
<evidence type="ECO:0000313" key="3">
    <source>
        <dbReference type="Proteomes" id="UP000290909"/>
    </source>
</evidence>
<feature type="transmembrane region" description="Helical" evidence="1">
    <location>
        <begin position="128"/>
        <end position="149"/>
    </location>
</feature>
<keyword evidence="1" id="KW-0812">Transmembrane</keyword>
<dbReference type="RefSeq" id="WP_035369271.1">
    <property type="nucleotide sequence ID" value="NZ_LR215050.1"/>
</dbReference>
<feature type="transmembrane region" description="Helical" evidence="1">
    <location>
        <begin position="161"/>
        <end position="182"/>
    </location>
</feature>
<name>A0A449BJG2_9MOLU</name>
<dbReference type="Proteomes" id="UP000290909">
    <property type="component" value="Chromosome"/>
</dbReference>
<dbReference type="Gene3D" id="1.10.1760.20">
    <property type="match status" value="1"/>
</dbReference>
<dbReference type="AlphaFoldDB" id="A0A449BJG2"/>
<dbReference type="STRING" id="1408416.GCA_000702765_00863"/>
<keyword evidence="3" id="KW-1185">Reference proteome</keyword>
<proteinExistence type="predicted"/>
<keyword evidence="1" id="KW-0472">Membrane</keyword>
<sequence length="237" mass="26553">MSQNQLALKKMIYLVTLTAISIVLGLFEIPLGLPWLKIDLSEIVILLSVIIIGPKETFVVILFRGFFRQFLQGEILILDQVFGELVAVVASSTLVLSYLAIGKLTGRLHKPMLEECIVDNTRMKFKEYLLFIVGMTLALSTVMILLNIFFITPIYISIYMYYYPGAAASTLSQFHFSIFTLIKDPGMSNVFGADLSNMSAYLAYIIGNYALLNVAKGILTSVIFLPAKERIEKMKII</sequence>
<feature type="transmembrane region" description="Helical" evidence="1">
    <location>
        <begin position="12"/>
        <end position="31"/>
    </location>
</feature>
<feature type="transmembrane region" description="Helical" evidence="1">
    <location>
        <begin position="43"/>
        <end position="63"/>
    </location>
</feature>
<evidence type="ECO:0000313" key="2">
    <source>
        <dbReference type="EMBL" id="VEU82604.1"/>
    </source>
</evidence>
<gene>
    <name evidence="2" type="ORF">NCTC10172_00622</name>
</gene>
<feature type="transmembrane region" description="Helical" evidence="1">
    <location>
        <begin position="75"/>
        <end position="101"/>
    </location>
</feature>